<organism evidence="1 2">
    <name type="scientific">Agathobacter rectalis</name>
    <dbReference type="NCBI Taxonomy" id="39491"/>
    <lineage>
        <taxon>Bacteria</taxon>
        <taxon>Bacillati</taxon>
        <taxon>Bacillota</taxon>
        <taxon>Clostridia</taxon>
        <taxon>Lachnospirales</taxon>
        <taxon>Lachnospiraceae</taxon>
        <taxon>Agathobacter</taxon>
    </lineage>
</organism>
<dbReference type="Proteomes" id="UP001193756">
    <property type="component" value="Unassembled WGS sequence"/>
</dbReference>
<comment type="caution">
    <text evidence="1">The sequence shown here is derived from an EMBL/GenBank/DDBJ whole genome shotgun (WGS) entry which is preliminary data.</text>
</comment>
<dbReference type="EMBL" id="JAAIMP010000002">
    <property type="protein sequence ID" value="NSC76205.1"/>
    <property type="molecule type" value="Genomic_DNA"/>
</dbReference>
<accession>A0AAX0BKD5</accession>
<dbReference type="RefSeq" id="WP_155514863.1">
    <property type="nucleotide sequence ID" value="NZ_CVRQ01000019.1"/>
</dbReference>
<name>A0AAX0BKD5_9FIRM</name>
<proteinExistence type="predicted"/>
<protein>
    <submittedName>
        <fullName evidence="1">Uncharacterized protein</fullName>
    </submittedName>
</protein>
<reference evidence="1" key="2">
    <citation type="submission" date="2020-02" db="EMBL/GenBank/DDBJ databases">
        <authorList>
            <person name="Littmann E."/>
            <person name="Sorbara M."/>
        </authorList>
    </citation>
    <scope>NUCLEOTIDE SEQUENCE</scope>
    <source>
        <strain evidence="1">MSK.16.45</strain>
    </source>
</reference>
<gene>
    <name evidence="1" type="ORF">G4312_02635</name>
</gene>
<reference evidence="1" key="1">
    <citation type="journal article" date="2020" name="Cell Host Microbe">
        <title>Functional and Genomic Variation between Human-Derived Isolates of Lachnospiraceae Reveals Inter- and Intra-Species Diversity.</title>
        <authorList>
            <person name="Sorbara M.T."/>
            <person name="Littmann E.R."/>
            <person name="Fontana E."/>
            <person name="Moody T.U."/>
            <person name="Kohout C.E."/>
            <person name="Gjonbalaj M."/>
            <person name="Eaton V."/>
            <person name="Seok R."/>
            <person name="Leiner I.M."/>
            <person name="Pamer E.G."/>
        </authorList>
    </citation>
    <scope>NUCLEOTIDE SEQUENCE</scope>
    <source>
        <strain evidence="1">MSK.16.45</strain>
    </source>
</reference>
<sequence length="45" mass="5117">MKDKFCVKKKNVAADCRHFLFRAGSGTGISGNYFYKKLFILQAVD</sequence>
<evidence type="ECO:0000313" key="1">
    <source>
        <dbReference type="EMBL" id="NSC76205.1"/>
    </source>
</evidence>
<dbReference type="AlphaFoldDB" id="A0AAX0BKD5"/>
<evidence type="ECO:0000313" key="2">
    <source>
        <dbReference type="Proteomes" id="UP001193756"/>
    </source>
</evidence>